<dbReference type="EMBL" id="BAABBO010000012">
    <property type="protein sequence ID" value="GAA3968833.1"/>
    <property type="molecule type" value="Genomic_DNA"/>
</dbReference>
<feature type="domain" description="Saccharopine dehydrogenase NADP binding" evidence="1">
    <location>
        <begin position="9"/>
        <end position="117"/>
    </location>
</feature>
<gene>
    <name evidence="2" type="ORF">GCM10022278_28230</name>
</gene>
<dbReference type="InterPro" id="IPR036291">
    <property type="entry name" value="NAD(P)-bd_dom_sf"/>
</dbReference>
<dbReference type="Gene3D" id="3.40.50.720">
    <property type="entry name" value="NAD(P)-binding Rossmann-like Domain"/>
    <property type="match status" value="1"/>
</dbReference>
<dbReference type="Pfam" id="PF03435">
    <property type="entry name" value="Sacchrp_dh_NADP"/>
    <property type="match status" value="1"/>
</dbReference>
<reference evidence="3" key="1">
    <citation type="journal article" date="2019" name="Int. J. Syst. Evol. Microbiol.">
        <title>The Global Catalogue of Microorganisms (GCM) 10K type strain sequencing project: providing services to taxonomists for standard genome sequencing and annotation.</title>
        <authorList>
            <consortium name="The Broad Institute Genomics Platform"/>
            <consortium name="The Broad Institute Genome Sequencing Center for Infectious Disease"/>
            <person name="Wu L."/>
            <person name="Ma J."/>
        </authorList>
    </citation>
    <scope>NUCLEOTIDE SEQUENCE [LARGE SCALE GENOMIC DNA]</scope>
    <source>
        <strain evidence="3">JCM 17555</strain>
    </source>
</reference>
<evidence type="ECO:0000313" key="2">
    <source>
        <dbReference type="EMBL" id="GAA3968833.1"/>
    </source>
</evidence>
<name>A0ABP7PQK1_9GAMM</name>
<organism evidence="2 3">
    <name type="scientific">Allohahella marinimesophila</name>
    <dbReference type="NCBI Taxonomy" id="1054972"/>
    <lineage>
        <taxon>Bacteria</taxon>
        <taxon>Pseudomonadati</taxon>
        <taxon>Pseudomonadota</taxon>
        <taxon>Gammaproteobacteria</taxon>
        <taxon>Oceanospirillales</taxon>
        <taxon>Hahellaceae</taxon>
        <taxon>Allohahella</taxon>
    </lineage>
</organism>
<sequence>MIASRRFDIVLFGATGFTGQLTAEYLARASFSSKFHFAIAGRSRQKLKRLQRRLVSINPALSDQIGLIKADARKPGELAQMAASAKVVLSTAGPFVHHGELLVKACIDAGAHYADITGEPEFVDGLRIRCDEAAAARKVKIINCCGFDSIPHDFGAFYTVQQLTRGLSNESVQNSDLAVEGFVSASGRLSGGTLSSAIHAFSRVKTYLLQRSDLDKPDTERVIRPMFPKLSKREVLDAWACPFPTIDPQIILRSAANDPRYGGRFTYGHYVKVESLLRIVGGAAFLGGVFALSQIRASREWLLSKAGSNAGPSEHRRAKSWFEVIFRGELSLEGDEPEEREVLTSVSGKDPGYDETAKMLAETGLCLVQDARRLPKVYGVVTPVMGLGEPMLKRLQASGIKFRLLEEHR</sequence>
<proteinExistence type="predicted"/>
<protein>
    <submittedName>
        <fullName evidence="2">Saccharopine dehydrogenase NADP-binding domain-containing protein</fullName>
    </submittedName>
</protein>
<dbReference type="Proteomes" id="UP001501337">
    <property type="component" value="Unassembled WGS sequence"/>
</dbReference>
<dbReference type="SUPFAM" id="SSF51735">
    <property type="entry name" value="NAD(P)-binding Rossmann-fold domains"/>
    <property type="match status" value="1"/>
</dbReference>
<dbReference type="PANTHER" id="PTHR12286">
    <property type="entry name" value="SACCHAROPINE DEHYDROGENASE-LIKE OXIDOREDUCTASE"/>
    <property type="match status" value="1"/>
</dbReference>
<comment type="caution">
    <text evidence="2">The sequence shown here is derived from an EMBL/GenBank/DDBJ whole genome shotgun (WGS) entry which is preliminary data.</text>
</comment>
<evidence type="ECO:0000313" key="3">
    <source>
        <dbReference type="Proteomes" id="UP001501337"/>
    </source>
</evidence>
<accession>A0ABP7PQK1</accession>
<dbReference type="PANTHER" id="PTHR12286:SF5">
    <property type="entry name" value="SACCHAROPINE DEHYDROGENASE-LIKE OXIDOREDUCTASE"/>
    <property type="match status" value="1"/>
</dbReference>
<dbReference type="InterPro" id="IPR005097">
    <property type="entry name" value="Sacchrp_dh_NADP-bd"/>
</dbReference>
<evidence type="ECO:0000259" key="1">
    <source>
        <dbReference type="Pfam" id="PF03435"/>
    </source>
</evidence>
<dbReference type="RefSeq" id="WP_344807474.1">
    <property type="nucleotide sequence ID" value="NZ_BAABBO010000012.1"/>
</dbReference>
<keyword evidence="3" id="KW-1185">Reference proteome</keyword>
<dbReference type="InterPro" id="IPR051276">
    <property type="entry name" value="Saccharopine_DH-like_oxidrdct"/>
</dbReference>